<name>A0ACC0GJY8_9ERIC</name>
<sequence length="317" mass="35615">MNEAYTIEAIEKYYNQCLPIYNAALEGDWEAANSIIKQHPTVVRARITEGWETVLHIATTGKHIRFVKELVAKMTRSDLEMTNRRGNTALCFAAVDGTVAIAKVMVNKNDGLPEICGSNGVKPLYMAALSGKRDMVKFLYERTKVGDWKECEKVKLLTTCVNTCLLGENSMQTLALKLTNSLIKNIFDLHDLDITNIIKEAPKLLFAAAYSGNTEFLIRLLRSFPDLIWQSDQENQTIFHVAVLNRDERIFNLLHEISSAGKVIATQRDRNGNNMLHLAANFAPPCNISGAALQMQHEILWFKVCTPLSLSLSLYTH</sequence>
<comment type="caution">
    <text evidence="1">The sequence shown here is derived from an EMBL/GenBank/DDBJ whole genome shotgun (WGS) entry which is preliminary data.</text>
</comment>
<organism evidence="1 2">
    <name type="scientific">Camellia lanceoleosa</name>
    <dbReference type="NCBI Taxonomy" id="1840588"/>
    <lineage>
        <taxon>Eukaryota</taxon>
        <taxon>Viridiplantae</taxon>
        <taxon>Streptophyta</taxon>
        <taxon>Embryophyta</taxon>
        <taxon>Tracheophyta</taxon>
        <taxon>Spermatophyta</taxon>
        <taxon>Magnoliopsida</taxon>
        <taxon>eudicotyledons</taxon>
        <taxon>Gunneridae</taxon>
        <taxon>Pentapetalae</taxon>
        <taxon>asterids</taxon>
        <taxon>Ericales</taxon>
        <taxon>Theaceae</taxon>
        <taxon>Camellia</taxon>
    </lineage>
</organism>
<evidence type="ECO:0000313" key="1">
    <source>
        <dbReference type="EMBL" id="KAI8000787.1"/>
    </source>
</evidence>
<dbReference type="Proteomes" id="UP001060215">
    <property type="component" value="Chromosome 8"/>
</dbReference>
<reference evidence="1 2" key="1">
    <citation type="journal article" date="2022" name="Plant J.">
        <title>Chromosome-level genome of Camellia lanceoleosa provides a valuable resource for understanding genome evolution and self-incompatibility.</title>
        <authorList>
            <person name="Gong W."/>
            <person name="Xiao S."/>
            <person name="Wang L."/>
            <person name="Liao Z."/>
            <person name="Chang Y."/>
            <person name="Mo W."/>
            <person name="Hu G."/>
            <person name="Li W."/>
            <person name="Zhao G."/>
            <person name="Zhu H."/>
            <person name="Hu X."/>
            <person name="Ji K."/>
            <person name="Xiang X."/>
            <person name="Song Q."/>
            <person name="Yuan D."/>
            <person name="Jin S."/>
            <person name="Zhang L."/>
        </authorList>
    </citation>
    <scope>NUCLEOTIDE SEQUENCE [LARGE SCALE GENOMIC DNA]</scope>
    <source>
        <strain evidence="1">SQ_2022a</strain>
    </source>
</reference>
<proteinExistence type="predicted"/>
<protein>
    <submittedName>
        <fullName evidence="1">Ankyrin repeat-containing protein ITN1</fullName>
    </submittedName>
</protein>
<evidence type="ECO:0000313" key="2">
    <source>
        <dbReference type="Proteomes" id="UP001060215"/>
    </source>
</evidence>
<dbReference type="EMBL" id="CM045765">
    <property type="protein sequence ID" value="KAI8000787.1"/>
    <property type="molecule type" value="Genomic_DNA"/>
</dbReference>
<accession>A0ACC0GJY8</accession>
<gene>
    <name evidence="1" type="ORF">LOK49_LG09G02660</name>
</gene>
<keyword evidence="2" id="KW-1185">Reference proteome</keyword>